<reference evidence="1" key="1">
    <citation type="submission" date="2022-04" db="EMBL/GenBank/DDBJ databases">
        <authorList>
            <person name="Criscuolo A."/>
        </authorList>
    </citation>
    <scope>NUCLEOTIDE SEQUENCE</scope>
    <source>
        <strain evidence="1">CIP111895</strain>
    </source>
</reference>
<organism evidence="1 2">
    <name type="scientific">Neobacillus rhizosphaerae</name>
    <dbReference type="NCBI Taxonomy" id="2880965"/>
    <lineage>
        <taxon>Bacteria</taxon>
        <taxon>Bacillati</taxon>
        <taxon>Bacillota</taxon>
        <taxon>Bacilli</taxon>
        <taxon>Bacillales</taxon>
        <taxon>Bacillaceae</taxon>
        <taxon>Neobacillus</taxon>
    </lineage>
</organism>
<keyword evidence="2" id="KW-1185">Reference proteome</keyword>
<evidence type="ECO:0000313" key="2">
    <source>
        <dbReference type="Proteomes" id="UP000838308"/>
    </source>
</evidence>
<gene>
    <name evidence="1" type="ORF">BACCIP111895_02266</name>
</gene>
<accession>A0ABM9ER05</accession>
<comment type="caution">
    <text evidence="1">The sequence shown here is derived from an EMBL/GenBank/DDBJ whole genome shotgun (WGS) entry which is preliminary data.</text>
</comment>
<sequence>MLAFCLLNSLRLNYARHQSIFEQVKRCYLGIAFLNKKSIYFNIQVLHTAFKPTGSISFQVYLYVLSWTTQDLSN</sequence>
<protein>
    <submittedName>
        <fullName evidence="1">Uncharacterized protein</fullName>
    </submittedName>
</protein>
<evidence type="ECO:0000313" key="1">
    <source>
        <dbReference type="EMBL" id="CAH2715082.1"/>
    </source>
</evidence>
<name>A0ABM9ER05_9BACI</name>
<dbReference type="EMBL" id="CALBWS010000013">
    <property type="protein sequence ID" value="CAH2715082.1"/>
    <property type="molecule type" value="Genomic_DNA"/>
</dbReference>
<dbReference type="Proteomes" id="UP000838308">
    <property type="component" value="Unassembled WGS sequence"/>
</dbReference>
<proteinExistence type="predicted"/>